<evidence type="ECO:0000256" key="1">
    <source>
        <dbReference type="ARBA" id="ARBA00004211"/>
    </source>
</evidence>
<dbReference type="Gene3D" id="1.20.58.70">
    <property type="match status" value="1"/>
</dbReference>
<dbReference type="GO" id="GO:0005484">
    <property type="term" value="F:SNAP receptor activity"/>
    <property type="evidence" value="ECO:0007669"/>
    <property type="project" value="InterPro"/>
</dbReference>
<dbReference type="SUPFAM" id="SSF47661">
    <property type="entry name" value="t-snare proteins"/>
    <property type="match status" value="1"/>
</dbReference>
<evidence type="ECO:0000256" key="7">
    <source>
        <dbReference type="ARBA" id="ARBA00023136"/>
    </source>
</evidence>
<proteinExistence type="inferred from homology"/>
<sequence length="333" mass="37187">MAIVGHPLAMAFKDRTGEFSAVLRSLQSRQLNGGLAQAPPSPRPRAVQRYAEFMRIAKLIGKDISNTYAKLEKLTHLAKRKSIFDDRPLEIEELTQIIKHDMGSLNKQILQLQQLSRQRGGEAGGGNVHNFSNNVVVTLQQKLANMSSQFKQVLDVRTENLRQQKSRRDQFSRGGVSSNLPPSATEGFHQGSVLLADEAASAARADVALDMDGVRERRPAAGAGAGAASQQQQMMLIEQEDTHYQARSETMKNIESTVVELGAIFQQLAHMVKEQEEMVQRIDANVEDTSMNVEAAHTEILKYFQSVTNNRWLMIKVFGVLIFFFLIFVVFMS</sequence>
<dbReference type="EMBL" id="VIIS01002126">
    <property type="protein sequence ID" value="KAF0288164.1"/>
    <property type="molecule type" value="Genomic_DNA"/>
</dbReference>
<feature type="domain" description="T-SNARE coiled-coil homology" evidence="10">
    <location>
        <begin position="241"/>
        <end position="303"/>
    </location>
</feature>
<dbReference type="Proteomes" id="UP000440578">
    <property type="component" value="Unassembled WGS sequence"/>
</dbReference>
<evidence type="ECO:0000259" key="10">
    <source>
        <dbReference type="PROSITE" id="PS50192"/>
    </source>
</evidence>
<dbReference type="GO" id="GO:0031201">
    <property type="term" value="C:SNARE complex"/>
    <property type="evidence" value="ECO:0007669"/>
    <property type="project" value="TreeGrafter"/>
</dbReference>
<dbReference type="InterPro" id="IPR045242">
    <property type="entry name" value="Syntaxin"/>
</dbReference>
<dbReference type="PROSITE" id="PS50192">
    <property type="entry name" value="T_SNARE"/>
    <property type="match status" value="1"/>
</dbReference>
<dbReference type="GO" id="GO:0006906">
    <property type="term" value="P:vesicle fusion"/>
    <property type="evidence" value="ECO:0007669"/>
    <property type="project" value="TreeGrafter"/>
</dbReference>
<dbReference type="PROSITE" id="PS00914">
    <property type="entry name" value="SYNTAXIN"/>
    <property type="match status" value="1"/>
</dbReference>
<dbReference type="SMART" id="SM00397">
    <property type="entry name" value="t_SNARE"/>
    <property type="match status" value="1"/>
</dbReference>
<evidence type="ECO:0000256" key="8">
    <source>
        <dbReference type="SAM" id="MobiDB-lite"/>
    </source>
</evidence>
<feature type="transmembrane region" description="Helical" evidence="9">
    <location>
        <begin position="312"/>
        <end position="332"/>
    </location>
</feature>
<comment type="caution">
    <text evidence="11">The sequence shown here is derived from an EMBL/GenBank/DDBJ whole genome shotgun (WGS) entry which is preliminary data.</text>
</comment>
<protein>
    <submittedName>
        <fullName evidence="11">Syntaxin-5</fullName>
    </submittedName>
</protein>
<keyword evidence="6" id="KW-0175">Coiled coil</keyword>
<evidence type="ECO:0000256" key="4">
    <source>
        <dbReference type="ARBA" id="ARBA00022692"/>
    </source>
</evidence>
<dbReference type="PANTHER" id="PTHR19957">
    <property type="entry name" value="SYNTAXIN"/>
    <property type="match status" value="1"/>
</dbReference>
<dbReference type="InterPro" id="IPR000727">
    <property type="entry name" value="T_SNARE_dom"/>
</dbReference>
<organism evidence="11 12">
    <name type="scientific">Amphibalanus amphitrite</name>
    <name type="common">Striped barnacle</name>
    <name type="synonym">Balanus amphitrite</name>
    <dbReference type="NCBI Taxonomy" id="1232801"/>
    <lineage>
        <taxon>Eukaryota</taxon>
        <taxon>Metazoa</taxon>
        <taxon>Ecdysozoa</taxon>
        <taxon>Arthropoda</taxon>
        <taxon>Crustacea</taxon>
        <taxon>Multicrustacea</taxon>
        <taxon>Cirripedia</taxon>
        <taxon>Thoracica</taxon>
        <taxon>Thoracicalcarea</taxon>
        <taxon>Balanomorpha</taxon>
        <taxon>Balanoidea</taxon>
        <taxon>Balanidae</taxon>
        <taxon>Amphibalaninae</taxon>
        <taxon>Amphibalanus</taxon>
    </lineage>
</organism>
<comment type="subcellular location">
    <subcellularLocation>
        <location evidence="1">Membrane</location>
        <topology evidence="1">Single-pass type IV membrane protein</topology>
    </subcellularLocation>
</comment>
<evidence type="ECO:0000256" key="3">
    <source>
        <dbReference type="ARBA" id="ARBA00022448"/>
    </source>
</evidence>
<evidence type="ECO:0000313" key="12">
    <source>
        <dbReference type="Proteomes" id="UP000440578"/>
    </source>
</evidence>
<keyword evidence="3" id="KW-0813">Transport</keyword>
<dbReference type="Pfam" id="PF11416">
    <property type="entry name" value="Syntaxin-5_N"/>
    <property type="match status" value="1"/>
</dbReference>
<keyword evidence="4 9" id="KW-0812">Transmembrane</keyword>
<evidence type="ECO:0000313" key="11">
    <source>
        <dbReference type="EMBL" id="KAF0288164.1"/>
    </source>
</evidence>
<dbReference type="GO" id="GO:0006888">
    <property type="term" value="P:endoplasmic reticulum to Golgi vesicle-mediated transport"/>
    <property type="evidence" value="ECO:0007669"/>
    <property type="project" value="TreeGrafter"/>
</dbReference>
<dbReference type="Pfam" id="PF05739">
    <property type="entry name" value="SNARE"/>
    <property type="match status" value="1"/>
</dbReference>
<keyword evidence="5 9" id="KW-1133">Transmembrane helix</keyword>
<name>A0A6A4V9E1_AMPAM</name>
<dbReference type="AlphaFoldDB" id="A0A6A4V9E1"/>
<dbReference type="GO" id="GO:0000139">
    <property type="term" value="C:Golgi membrane"/>
    <property type="evidence" value="ECO:0007669"/>
    <property type="project" value="TreeGrafter"/>
</dbReference>
<reference evidence="11 12" key="1">
    <citation type="submission" date="2019-07" db="EMBL/GenBank/DDBJ databases">
        <title>Draft genome assembly of a fouling barnacle, Amphibalanus amphitrite (Darwin, 1854): The first reference genome for Thecostraca.</title>
        <authorList>
            <person name="Kim W."/>
        </authorList>
    </citation>
    <scope>NUCLEOTIDE SEQUENCE [LARGE SCALE GENOMIC DNA]</scope>
    <source>
        <strain evidence="11">SNU_AA5</strain>
        <tissue evidence="11">Soma without cirri and trophi</tissue>
    </source>
</reference>
<dbReference type="OrthoDB" id="421009at2759"/>
<keyword evidence="12" id="KW-1185">Reference proteome</keyword>
<dbReference type="PANTHER" id="PTHR19957:SF3">
    <property type="entry name" value="SYNTAXIN-5"/>
    <property type="match status" value="1"/>
</dbReference>
<feature type="compositionally biased region" description="Basic and acidic residues" evidence="8">
    <location>
        <begin position="161"/>
        <end position="171"/>
    </location>
</feature>
<comment type="similarity">
    <text evidence="2">Belongs to the syntaxin family.</text>
</comment>
<evidence type="ECO:0000256" key="6">
    <source>
        <dbReference type="ARBA" id="ARBA00023054"/>
    </source>
</evidence>
<dbReference type="GO" id="GO:0006886">
    <property type="term" value="P:intracellular protein transport"/>
    <property type="evidence" value="ECO:0007669"/>
    <property type="project" value="InterPro"/>
</dbReference>
<evidence type="ECO:0000256" key="9">
    <source>
        <dbReference type="SAM" id="Phobius"/>
    </source>
</evidence>
<evidence type="ECO:0000256" key="2">
    <source>
        <dbReference type="ARBA" id="ARBA00009063"/>
    </source>
</evidence>
<evidence type="ECO:0000256" key="5">
    <source>
        <dbReference type="ARBA" id="ARBA00022989"/>
    </source>
</evidence>
<dbReference type="GO" id="GO:0000149">
    <property type="term" value="F:SNARE binding"/>
    <property type="evidence" value="ECO:0007669"/>
    <property type="project" value="TreeGrafter"/>
</dbReference>
<dbReference type="InterPro" id="IPR006012">
    <property type="entry name" value="Syntaxin/epimorphin_CS"/>
</dbReference>
<dbReference type="GO" id="GO:0048278">
    <property type="term" value="P:vesicle docking"/>
    <property type="evidence" value="ECO:0007669"/>
    <property type="project" value="TreeGrafter"/>
</dbReference>
<gene>
    <name evidence="11" type="primary">STX5_0</name>
    <name evidence="11" type="ORF">FJT64_013420</name>
</gene>
<feature type="region of interest" description="Disordered" evidence="8">
    <location>
        <begin position="161"/>
        <end position="187"/>
    </location>
</feature>
<keyword evidence="7 9" id="KW-0472">Membrane</keyword>
<accession>A0A6A4V9E1</accession>
<dbReference type="CDD" id="cd15844">
    <property type="entry name" value="SNARE_syntaxin5"/>
    <property type="match status" value="1"/>
</dbReference>
<dbReference type="InterPro" id="IPR010989">
    <property type="entry name" value="SNARE"/>
</dbReference>
<dbReference type="InterPro" id="IPR021538">
    <property type="entry name" value="Syntaxin-5_N"/>
</dbReference>